<gene>
    <name evidence="2" type="ORF">LCGC14_2738420</name>
</gene>
<feature type="region of interest" description="Disordered" evidence="1">
    <location>
        <begin position="56"/>
        <end position="89"/>
    </location>
</feature>
<sequence length="220" mass="25550">MKSKKFFGIVTLLLFLTVNMVLPSTIFAHPGRVDGNGGHYCRSNCDKYGVPWNEWHSNTGSNPSSPPPAPTVDNSKPRTYAKGTSAKRKGRRKIATAKLRWKVKDNDSKAKVTVKIQKKVKSKSRAKKKARYKKLYLKYRKLRGKSNKKRARKYKKAYRKTKTVFYKTVKTARYGWTGINKWRAYKWKTRSKSVYRFLVYATDTAGNKQKNIARANFRIR</sequence>
<organism evidence="2">
    <name type="scientific">marine sediment metagenome</name>
    <dbReference type="NCBI Taxonomy" id="412755"/>
    <lineage>
        <taxon>unclassified sequences</taxon>
        <taxon>metagenomes</taxon>
        <taxon>ecological metagenomes</taxon>
    </lineage>
</organism>
<evidence type="ECO:0000256" key="1">
    <source>
        <dbReference type="SAM" id="MobiDB-lite"/>
    </source>
</evidence>
<dbReference type="EMBL" id="LAZR01049749">
    <property type="protein sequence ID" value="KKK88910.1"/>
    <property type="molecule type" value="Genomic_DNA"/>
</dbReference>
<comment type="caution">
    <text evidence="2">The sequence shown here is derived from an EMBL/GenBank/DDBJ whole genome shotgun (WGS) entry which is preliminary data.</text>
</comment>
<accession>A0A0F8ZSH6</accession>
<protein>
    <submittedName>
        <fullName evidence="2">Uncharacterized protein</fullName>
    </submittedName>
</protein>
<reference evidence="2" key="1">
    <citation type="journal article" date="2015" name="Nature">
        <title>Complex archaea that bridge the gap between prokaryotes and eukaryotes.</title>
        <authorList>
            <person name="Spang A."/>
            <person name="Saw J.H."/>
            <person name="Jorgensen S.L."/>
            <person name="Zaremba-Niedzwiedzka K."/>
            <person name="Martijn J."/>
            <person name="Lind A.E."/>
            <person name="van Eijk R."/>
            <person name="Schleper C."/>
            <person name="Guy L."/>
            <person name="Ettema T.J."/>
        </authorList>
    </citation>
    <scope>NUCLEOTIDE SEQUENCE</scope>
</reference>
<dbReference type="AlphaFoldDB" id="A0A0F8ZSH6"/>
<evidence type="ECO:0000313" key="2">
    <source>
        <dbReference type="EMBL" id="KKK88910.1"/>
    </source>
</evidence>
<proteinExistence type="predicted"/>
<name>A0A0F8ZSH6_9ZZZZ</name>